<proteinExistence type="predicted"/>
<feature type="domain" description="Metallo-beta-lactamase" evidence="7">
    <location>
        <begin position="496"/>
        <end position="677"/>
    </location>
</feature>
<dbReference type="InterPro" id="IPR036866">
    <property type="entry name" value="RibonucZ/Hydroxyglut_hydro"/>
</dbReference>
<name>A0ABW9M6D9_9FIRM</name>
<organism evidence="8 9">
    <name type="scientific">Anaerococcus martiniensis</name>
    <dbReference type="NCBI Taxonomy" id="3115615"/>
    <lineage>
        <taxon>Bacteria</taxon>
        <taxon>Bacillati</taxon>
        <taxon>Bacillota</taxon>
        <taxon>Tissierellia</taxon>
        <taxon>Tissierellales</taxon>
        <taxon>Peptoniphilaceae</taxon>
        <taxon>Anaerococcus</taxon>
    </lineage>
</organism>
<evidence type="ECO:0000259" key="7">
    <source>
        <dbReference type="SMART" id="SM00849"/>
    </source>
</evidence>
<dbReference type="InterPro" id="IPR052159">
    <property type="entry name" value="Competence_DNA_uptake"/>
</dbReference>
<comment type="caution">
    <text evidence="8">The sequence shown here is derived from an EMBL/GenBank/DDBJ whole genome shotgun (WGS) entry which is preliminary data.</text>
</comment>
<dbReference type="Proteomes" id="UP001637996">
    <property type="component" value="Unassembled WGS sequence"/>
</dbReference>
<dbReference type="Pfam" id="PF13567">
    <property type="entry name" value="DUF4131"/>
    <property type="match status" value="1"/>
</dbReference>
<sequence>MRKKIFIALIGFISGIGLFINFESINIVFVILLCLISGLLIYFIDKKLLLFPIGLALGFILSFYNLKQYKLIDYPDKTLEITILEKRKVNDRYRYFVRARGHNITEKSLVFTEYDFDIGDIYLIEGEVSLANKNTNPNLFNYRNYLISKGIASNIKLESIKKSAKSNSVFLNFRKNFYNYIHKIFESNLSKEASNFMISVVLGENLIQNDGIKDLGLAHILAVSGLHIDMLLAFILLIFRKINLNYKYGYIFGLFTCGFYGFLIGFPFSVIRVLIINLIGFLAFIWQKPEDKIKSLLIAAFLILLFNPFAILNAGFVLSFVATSGVYLIYPKAKRLLNDNLISESVGFTASIQASIFPFTAFFYGKINLMSIMANFLILPIFTISMYIMFVIVIFYPILRFILTPIYFILDYLINSILNLTSMLSSLRFLNIEFIHQNILISIYLYFLILISVYIRKSNKDLIKKFYIINLFIVISSLGYEKLNPETSFSMIDIGQGDAFLINDRGDYYLIDVGGPKYDDYDSGEKILVPYLKSIGVKNIKAVFISHEDSDHSGNINLLMDNFYVEHILTSKNNIATISKYKPEIIKENDTIKLKNGYIECIFDGESGEENAESLGLLINIKGTKIITLGDLPKEYEEQIDQEADILKVSHHGSKTSTSKEFVEKVKPKAALISAGRNNRYGHPSSDVINNLDGVKIFNTQTDGMVKIYFDKNVRIEKYLKGGFFK</sequence>
<dbReference type="InterPro" id="IPR025405">
    <property type="entry name" value="DUF4131"/>
</dbReference>
<evidence type="ECO:0000256" key="5">
    <source>
        <dbReference type="ARBA" id="ARBA00023136"/>
    </source>
</evidence>
<comment type="subcellular location">
    <subcellularLocation>
        <location evidence="1">Cell membrane</location>
        <topology evidence="1">Multi-pass membrane protein</topology>
    </subcellularLocation>
</comment>
<keyword evidence="3 6" id="KW-0812">Transmembrane</keyword>
<reference evidence="8 9" key="1">
    <citation type="journal article" date="2025" name="Anaerobe">
        <title>Description of Anaerococcus kampingiae sp. nov., Anaerococcus groningensis sp. nov., Anaerococcus martiniensis sp. nov., and Anaerococcus cruorum sp. nov., isolated from human clinical specimens.</title>
        <authorList>
            <person name="Boiten K.E."/>
            <person name="Meijer J."/>
            <person name="van Wezel E.M."/>
            <person name="Veloo A.C.M."/>
        </authorList>
    </citation>
    <scope>NUCLEOTIDE SEQUENCE [LARGE SCALE GENOMIC DNA]</scope>
    <source>
        <strain evidence="8 9">ENR0831</strain>
    </source>
</reference>
<dbReference type="Gene3D" id="3.60.15.10">
    <property type="entry name" value="Ribonuclease Z/Hydroxyacylglutathione hydrolase-like"/>
    <property type="match status" value="1"/>
</dbReference>
<feature type="transmembrane region" description="Helical" evidence="6">
    <location>
        <begin position="5"/>
        <end position="21"/>
    </location>
</feature>
<feature type="transmembrane region" description="Helical" evidence="6">
    <location>
        <begin position="296"/>
        <end position="329"/>
    </location>
</feature>
<dbReference type="InterPro" id="IPR004477">
    <property type="entry name" value="ComEC_N"/>
</dbReference>
<dbReference type="NCBIfam" id="TIGR00361">
    <property type="entry name" value="ComEC_Rec2"/>
    <property type="match status" value="1"/>
</dbReference>
<dbReference type="PANTHER" id="PTHR30619:SF7">
    <property type="entry name" value="BETA-LACTAMASE DOMAIN PROTEIN"/>
    <property type="match status" value="1"/>
</dbReference>
<keyword evidence="9" id="KW-1185">Reference proteome</keyword>
<dbReference type="NCBIfam" id="TIGR00360">
    <property type="entry name" value="ComEC_N-term"/>
    <property type="match status" value="1"/>
</dbReference>
<evidence type="ECO:0000313" key="8">
    <source>
        <dbReference type="EMBL" id="MFO3664949.1"/>
    </source>
</evidence>
<feature type="transmembrane region" description="Helical" evidence="6">
    <location>
        <begin position="251"/>
        <end position="284"/>
    </location>
</feature>
<keyword evidence="5 6" id="KW-0472">Membrane</keyword>
<feature type="transmembrane region" description="Helical" evidence="6">
    <location>
        <begin position="406"/>
        <end position="429"/>
    </location>
</feature>
<keyword evidence="2" id="KW-1003">Cell membrane</keyword>
<dbReference type="InterPro" id="IPR035681">
    <property type="entry name" value="ComA-like_MBL"/>
</dbReference>
<feature type="transmembrane region" description="Helical" evidence="6">
    <location>
        <begin position="376"/>
        <end position="399"/>
    </location>
</feature>
<feature type="transmembrane region" description="Helical" evidence="6">
    <location>
        <begin position="49"/>
        <end position="66"/>
    </location>
</feature>
<accession>A0ABW9M6D9</accession>
<evidence type="ECO:0000256" key="1">
    <source>
        <dbReference type="ARBA" id="ARBA00004651"/>
    </source>
</evidence>
<feature type="transmembrane region" description="Helical" evidence="6">
    <location>
        <begin position="216"/>
        <end position="239"/>
    </location>
</feature>
<evidence type="ECO:0000256" key="3">
    <source>
        <dbReference type="ARBA" id="ARBA00022692"/>
    </source>
</evidence>
<dbReference type="Pfam" id="PF00753">
    <property type="entry name" value="Lactamase_B"/>
    <property type="match status" value="1"/>
</dbReference>
<feature type="transmembrane region" description="Helical" evidence="6">
    <location>
        <begin position="341"/>
        <end position="364"/>
    </location>
</feature>
<dbReference type="InterPro" id="IPR004797">
    <property type="entry name" value="Competence_ComEC/Rec2"/>
</dbReference>
<dbReference type="InterPro" id="IPR001279">
    <property type="entry name" value="Metallo-B-lactamas"/>
</dbReference>
<evidence type="ECO:0000256" key="2">
    <source>
        <dbReference type="ARBA" id="ARBA00022475"/>
    </source>
</evidence>
<evidence type="ECO:0000256" key="6">
    <source>
        <dbReference type="SAM" id="Phobius"/>
    </source>
</evidence>
<feature type="transmembrane region" description="Helical" evidence="6">
    <location>
        <begin position="435"/>
        <end position="455"/>
    </location>
</feature>
<evidence type="ECO:0000256" key="4">
    <source>
        <dbReference type="ARBA" id="ARBA00022989"/>
    </source>
</evidence>
<gene>
    <name evidence="8" type="ORF">ACCQ41_01585</name>
</gene>
<evidence type="ECO:0000313" key="9">
    <source>
        <dbReference type="Proteomes" id="UP001637996"/>
    </source>
</evidence>
<dbReference type="RefSeq" id="WP_410030692.1">
    <property type="nucleotide sequence ID" value="NZ_JBGMEI010000002.1"/>
</dbReference>
<dbReference type="SMART" id="SM00849">
    <property type="entry name" value="Lactamase_B"/>
    <property type="match status" value="1"/>
</dbReference>
<keyword evidence="4 6" id="KW-1133">Transmembrane helix</keyword>
<dbReference type="SUPFAM" id="SSF56281">
    <property type="entry name" value="Metallo-hydrolase/oxidoreductase"/>
    <property type="match status" value="1"/>
</dbReference>
<dbReference type="PANTHER" id="PTHR30619">
    <property type="entry name" value="DNA INTERNALIZATION/COMPETENCE PROTEIN COMEC/REC2"/>
    <property type="match status" value="1"/>
</dbReference>
<feature type="transmembrane region" description="Helical" evidence="6">
    <location>
        <begin position="27"/>
        <end position="44"/>
    </location>
</feature>
<protein>
    <submittedName>
        <fullName evidence="8">DNA internalization-related competence protein ComEC/Rec2</fullName>
    </submittedName>
</protein>
<dbReference type="CDD" id="cd07731">
    <property type="entry name" value="ComA-like_MBL-fold"/>
    <property type="match status" value="1"/>
</dbReference>
<dbReference type="EMBL" id="JBGMEI010000002">
    <property type="protein sequence ID" value="MFO3664949.1"/>
    <property type="molecule type" value="Genomic_DNA"/>
</dbReference>
<dbReference type="Pfam" id="PF03772">
    <property type="entry name" value="Competence"/>
    <property type="match status" value="1"/>
</dbReference>